<dbReference type="RefSeq" id="XP_014081208.1">
    <property type="nucleotide sequence ID" value="XM_014225733.1"/>
</dbReference>
<evidence type="ECO:0000313" key="4">
    <source>
        <dbReference type="Proteomes" id="UP000012338"/>
    </source>
</evidence>
<dbReference type="EMBL" id="KB733450">
    <property type="protein sequence ID" value="ENI07299.1"/>
    <property type="molecule type" value="Genomic_DNA"/>
</dbReference>
<evidence type="ECO:0000256" key="1">
    <source>
        <dbReference type="SAM" id="MobiDB-lite"/>
    </source>
</evidence>
<dbReference type="GeneID" id="25837142"/>
<feature type="region of interest" description="Disordered" evidence="1">
    <location>
        <begin position="1"/>
        <end position="20"/>
    </location>
</feature>
<keyword evidence="2" id="KW-1133">Transmembrane helix</keyword>
<dbReference type="AlphaFoldDB" id="N4X2T4"/>
<dbReference type="HOGENOM" id="CLU_020425_0_0_1"/>
<keyword evidence="4" id="KW-1185">Reference proteome</keyword>
<proteinExistence type="predicted"/>
<keyword evidence="2" id="KW-0812">Transmembrane</keyword>
<protein>
    <submittedName>
        <fullName evidence="3">Uncharacterized protein</fullName>
    </submittedName>
</protein>
<dbReference type="CDD" id="cd22997">
    <property type="entry name" value="GT_LH"/>
    <property type="match status" value="1"/>
</dbReference>
<reference evidence="4" key="2">
    <citation type="journal article" date="2013" name="PLoS Genet.">
        <title>Comparative genome structure, secondary metabolite, and effector coding capacity across Cochliobolus pathogens.</title>
        <authorList>
            <person name="Condon B.J."/>
            <person name="Leng Y."/>
            <person name="Wu D."/>
            <person name="Bushley K.E."/>
            <person name="Ohm R.A."/>
            <person name="Otillar R."/>
            <person name="Martin J."/>
            <person name="Schackwitz W."/>
            <person name="Grimwood J."/>
            <person name="MohdZainudin N."/>
            <person name="Xue C."/>
            <person name="Wang R."/>
            <person name="Manning V.A."/>
            <person name="Dhillon B."/>
            <person name="Tu Z.J."/>
            <person name="Steffenson B.J."/>
            <person name="Salamov A."/>
            <person name="Sun H."/>
            <person name="Lowry S."/>
            <person name="LaButti K."/>
            <person name="Han J."/>
            <person name="Copeland A."/>
            <person name="Lindquist E."/>
            <person name="Barry K."/>
            <person name="Schmutz J."/>
            <person name="Baker S.E."/>
            <person name="Ciuffetti L.M."/>
            <person name="Grigoriev I.V."/>
            <person name="Zhong S."/>
            <person name="Turgeon B.G."/>
        </authorList>
    </citation>
    <scope>NUCLEOTIDE SEQUENCE [LARGE SCALE GENOMIC DNA]</scope>
    <source>
        <strain evidence="4">C4 / ATCC 48331 / race T</strain>
    </source>
</reference>
<sequence>MGGDLLTSKVTSPTPSPREVGGAAIQWVCTKRGRMVVMMAVLFSVFLGLAGMKHREELSSRYRGIPSYHHWKAYLPPLPESISSSFKTPSNLTLQIENGQIDHVPAKLKKTTPNFHLIMPFEYESSNFCKSTLSAMLLNYPPPTVVQLNSGHGTSEKRHEAILNDTLHYLSNTKLVKDKDLVLIVDAQQTWFQLPSDVMIEQYKQLLEDGNLRLLKRYGTDENGFQKFNQTIVFGAEKMCEGDDKACKYVPLSPSPDNLYTTETGRLISDTPAKFINARMAMGPARDFRELYQAAQKKFLDRKSQSPTTQSVFATLFAEQQLSRDAVEVETRSPGAKLRNLFNGGWRKSAARRRINQAKLELELSNFTRREFSIGLDYTHTLFQPLLYTTPDELIPMVHNTNNNITSYTHFNRDPSYLSPPASLNHTTTPFWRPDLAKPSPSPHNRSTHIKNLDYDANLDTLPDRNVAWTDVPLVQNTYTGAMPVTLDAQLPRGPNLAPSKITWDSLWYTEYRRALLRVYFRAPQSAVGYHESAVGGDRMWDARGGRGGVWTAVGQSWLPWGEADGVCGSVEDLKGVFGDGKGVWLHEGEKDAETKRVQVMAKVRLGGSVHGKRSVG</sequence>
<name>N4X2T4_COCH4</name>
<reference evidence="3 4" key="1">
    <citation type="journal article" date="2012" name="PLoS Pathog.">
        <title>Diverse lifestyles and strategies of plant pathogenesis encoded in the genomes of eighteen Dothideomycetes fungi.</title>
        <authorList>
            <person name="Ohm R.A."/>
            <person name="Feau N."/>
            <person name="Henrissat B."/>
            <person name="Schoch C.L."/>
            <person name="Horwitz B.A."/>
            <person name="Barry K.W."/>
            <person name="Condon B.J."/>
            <person name="Copeland A.C."/>
            <person name="Dhillon B."/>
            <person name="Glaser F."/>
            <person name="Hesse C.N."/>
            <person name="Kosti I."/>
            <person name="LaButti K."/>
            <person name="Lindquist E.A."/>
            <person name="Lucas S."/>
            <person name="Salamov A.A."/>
            <person name="Bradshaw R.E."/>
            <person name="Ciuffetti L."/>
            <person name="Hamelin R.C."/>
            <person name="Kema G.H.J."/>
            <person name="Lawrence C."/>
            <person name="Scott J.A."/>
            <person name="Spatafora J.W."/>
            <person name="Turgeon B.G."/>
            <person name="de Wit P.J.G.M."/>
            <person name="Zhong S."/>
            <person name="Goodwin S.B."/>
            <person name="Grigoriev I.V."/>
        </authorList>
    </citation>
    <scope>NUCLEOTIDE SEQUENCE [LARGE SCALE GENOMIC DNA]</scope>
    <source>
        <strain evidence="4">C4 / ATCC 48331 / race T</strain>
    </source>
</reference>
<dbReference type="Proteomes" id="UP000012338">
    <property type="component" value="Unassembled WGS sequence"/>
</dbReference>
<accession>N4X2T4</accession>
<organism evidence="3 4">
    <name type="scientific">Cochliobolus heterostrophus (strain C4 / ATCC 48331 / race T)</name>
    <name type="common">Southern corn leaf blight fungus</name>
    <name type="synonym">Bipolaris maydis</name>
    <dbReference type="NCBI Taxonomy" id="665024"/>
    <lineage>
        <taxon>Eukaryota</taxon>
        <taxon>Fungi</taxon>
        <taxon>Dikarya</taxon>
        <taxon>Ascomycota</taxon>
        <taxon>Pezizomycotina</taxon>
        <taxon>Dothideomycetes</taxon>
        <taxon>Pleosporomycetidae</taxon>
        <taxon>Pleosporales</taxon>
        <taxon>Pleosporineae</taxon>
        <taxon>Pleosporaceae</taxon>
        <taxon>Bipolaris</taxon>
    </lineage>
</organism>
<evidence type="ECO:0000313" key="3">
    <source>
        <dbReference type="EMBL" id="ENI07299.1"/>
    </source>
</evidence>
<evidence type="ECO:0000256" key="2">
    <source>
        <dbReference type="SAM" id="Phobius"/>
    </source>
</evidence>
<dbReference type="OrthoDB" id="422736at2759"/>
<feature type="transmembrane region" description="Helical" evidence="2">
    <location>
        <begin position="35"/>
        <end position="52"/>
    </location>
</feature>
<dbReference type="PANTHER" id="PTHR36587:SF2">
    <property type="entry name" value="EXPRESSION SITE-ASSOCIATED GENE 3 (ESAG3)-LIKE PROTEIN"/>
    <property type="match status" value="1"/>
</dbReference>
<keyword evidence="2" id="KW-0472">Membrane</keyword>
<gene>
    <name evidence="3" type="ORF">COCC4DRAFT_132605</name>
</gene>
<dbReference type="PANTHER" id="PTHR36587">
    <property type="entry name" value="EXPRESSION SITE-ASSOCIATED GENE 3 (ESAG3)-LIKE PROTEIN"/>
    <property type="match status" value="1"/>
</dbReference>